<dbReference type="EMBL" id="JAYKXP010000013">
    <property type="protein sequence ID" value="KAK7051185.1"/>
    <property type="molecule type" value="Genomic_DNA"/>
</dbReference>
<keyword evidence="2" id="KW-1185">Reference proteome</keyword>
<dbReference type="Proteomes" id="UP001383192">
    <property type="component" value="Unassembled WGS sequence"/>
</dbReference>
<comment type="caution">
    <text evidence="1">The sequence shown here is derived from an EMBL/GenBank/DDBJ whole genome shotgun (WGS) entry which is preliminary data.</text>
</comment>
<name>A0AAW0DII1_9AGAR</name>
<proteinExistence type="predicted"/>
<protein>
    <submittedName>
        <fullName evidence="1">Uncharacterized protein</fullName>
    </submittedName>
</protein>
<accession>A0AAW0DII1</accession>
<sequence>MNFHHDSLLGQGARLSITVQTDVTVGGNDTEQGVVRPSLETRIHEREARNNKVEKLVEPSGAILEDLGTPLEVGISASSAGAKDVAAGGNDAELGVVWPSLEARICKRRVRNDKVEKLVEPTNAILEVLGTLSEANDIARAAFMVVSGIWQLDEGCQVSA</sequence>
<organism evidence="1 2">
    <name type="scientific">Paramarasmius palmivorus</name>
    <dbReference type="NCBI Taxonomy" id="297713"/>
    <lineage>
        <taxon>Eukaryota</taxon>
        <taxon>Fungi</taxon>
        <taxon>Dikarya</taxon>
        <taxon>Basidiomycota</taxon>
        <taxon>Agaricomycotina</taxon>
        <taxon>Agaricomycetes</taxon>
        <taxon>Agaricomycetidae</taxon>
        <taxon>Agaricales</taxon>
        <taxon>Marasmiineae</taxon>
        <taxon>Marasmiaceae</taxon>
        <taxon>Paramarasmius</taxon>
    </lineage>
</organism>
<gene>
    <name evidence="1" type="ORF">VNI00_004685</name>
</gene>
<evidence type="ECO:0000313" key="1">
    <source>
        <dbReference type="EMBL" id="KAK7051185.1"/>
    </source>
</evidence>
<evidence type="ECO:0000313" key="2">
    <source>
        <dbReference type="Proteomes" id="UP001383192"/>
    </source>
</evidence>
<reference evidence="1 2" key="1">
    <citation type="submission" date="2024-01" db="EMBL/GenBank/DDBJ databases">
        <title>A draft genome for a cacao thread blight-causing isolate of Paramarasmius palmivorus.</title>
        <authorList>
            <person name="Baruah I.K."/>
            <person name="Bukari Y."/>
            <person name="Amoako-Attah I."/>
            <person name="Meinhardt L.W."/>
            <person name="Bailey B.A."/>
            <person name="Cohen S.P."/>
        </authorList>
    </citation>
    <scope>NUCLEOTIDE SEQUENCE [LARGE SCALE GENOMIC DNA]</scope>
    <source>
        <strain evidence="1 2">GH-12</strain>
    </source>
</reference>
<dbReference type="AlphaFoldDB" id="A0AAW0DII1"/>